<dbReference type="HAMAP" id="MF_00129">
    <property type="entry name" value="MnmG_GidA"/>
    <property type="match status" value="1"/>
</dbReference>
<dbReference type="PANTHER" id="PTHR11806">
    <property type="entry name" value="GLUCOSE INHIBITED DIVISION PROTEIN A"/>
    <property type="match status" value="1"/>
</dbReference>
<dbReference type="InterPro" id="IPR047001">
    <property type="entry name" value="MnmG_C_subdom"/>
</dbReference>
<keyword evidence="6 12" id="KW-0285">Flavoprotein</keyword>
<evidence type="ECO:0000256" key="1">
    <source>
        <dbReference type="ARBA" id="ARBA00001974"/>
    </source>
</evidence>
<comment type="similarity">
    <text evidence="3 12">Belongs to the MnmG family.</text>
</comment>
<dbReference type="Proteomes" id="UP001138460">
    <property type="component" value="Unassembled WGS sequence"/>
</dbReference>
<dbReference type="InterPro" id="IPR004416">
    <property type="entry name" value="MnmG"/>
</dbReference>
<dbReference type="RefSeq" id="WP_129707636.1">
    <property type="nucleotide sequence ID" value="NZ_CP139172.1"/>
</dbReference>
<feature type="binding site" evidence="12">
    <location>
        <position position="370"/>
    </location>
    <ligand>
        <name>FAD</name>
        <dbReference type="ChEBI" id="CHEBI:57692"/>
    </ligand>
</feature>
<dbReference type="InterPro" id="IPR020595">
    <property type="entry name" value="MnmG-rel_CS"/>
</dbReference>
<proteinExistence type="inferred from homology"/>
<feature type="binding site" evidence="12">
    <location>
        <position position="180"/>
    </location>
    <ligand>
        <name>FAD</name>
        <dbReference type="ChEBI" id="CHEBI:57692"/>
    </ligand>
</feature>
<dbReference type="PROSITE" id="PS01280">
    <property type="entry name" value="GIDA_1"/>
    <property type="match status" value="1"/>
</dbReference>
<evidence type="ECO:0000256" key="6">
    <source>
        <dbReference type="ARBA" id="ARBA00022630"/>
    </source>
</evidence>
<evidence type="ECO:0000256" key="5">
    <source>
        <dbReference type="ARBA" id="ARBA00022490"/>
    </source>
</evidence>
<comment type="function">
    <text evidence="2 12">NAD-binding protein involved in the addition of a carboxymethylaminomethyl (cmnm) group at the wobble position (U34) of certain tRNAs, forming tRNA-cmnm(5)s(2)U34.</text>
</comment>
<evidence type="ECO:0000313" key="15">
    <source>
        <dbReference type="Proteomes" id="UP001138460"/>
    </source>
</evidence>
<dbReference type="FunFam" id="3.50.50.60:FF:000002">
    <property type="entry name" value="tRNA uridine 5-carboxymethylaminomethyl modification enzyme MnmG"/>
    <property type="match status" value="1"/>
</dbReference>
<dbReference type="Pfam" id="PF21680">
    <property type="entry name" value="GIDA_C_1st"/>
    <property type="match status" value="1"/>
</dbReference>
<accession>A0A9X8JFQ8</accession>
<name>A0A9X8JFQ8_9GAMM</name>
<dbReference type="PROSITE" id="PS01281">
    <property type="entry name" value="GIDA_2"/>
    <property type="match status" value="1"/>
</dbReference>
<dbReference type="Gene3D" id="1.10.10.1800">
    <property type="entry name" value="tRNA uridine 5-carboxymethylaminomethyl modification enzyme MnmG/GidA"/>
    <property type="match status" value="1"/>
</dbReference>
<dbReference type="SMART" id="SM01228">
    <property type="entry name" value="GIDA_assoc_3"/>
    <property type="match status" value="1"/>
</dbReference>
<dbReference type="InterPro" id="IPR036188">
    <property type="entry name" value="FAD/NAD-bd_sf"/>
</dbReference>
<dbReference type="InterPro" id="IPR002218">
    <property type="entry name" value="MnmG-rel"/>
</dbReference>
<evidence type="ECO:0000256" key="7">
    <source>
        <dbReference type="ARBA" id="ARBA00022694"/>
    </source>
</evidence>
<evidence type="ECO:0000256" key="8">
    <source>
        <dbReference type="ARBA" id="ARBA00022827"/>
    </source>
</evidence>
<dbReference type="AlphaFoldDB" id="A0A9X8JFQ8"/>
<keyword evidence="15" id="KW-1185">Reference proteome</keyword>
<evidence type="ECO:0000259" key="13">
    <source>
        <dbReference type="SMART" id="SM01228"/>
    </source>
</evidence>
<dbReference type="NCBIfam" id="TIGR00136">
    <property type="entry name" value="mnmG_gidA"/>
    <property type="match status" value="1"/>
</dbReference>
<dbReference type="Gene3D" id="1.10.150.570">
    <property type="entry name" value="GidA associated domain, C-terminal subdomain"/>
    <property type="match status" value="1"/>
</dbReference>
<evidence type="ECO:0000256" key="9">
    <source>
        <dbReference type="ARBA" id="ARBA00023027"/>
    </source>
</evidence>
<evidence type="ECO:0000256" key="3">
    <source>
        <dbReference type="ARBA" id="ARBA00007653"/>
    </source>
</evidence>
<evidence type="ECO:0000256" key="2">
    <source>
        <dbReference type="ARBA" id="ARBA00003717"/>
    </source>
</evidence>
<dbReference type="FunFam" id="1.10.10.1800:FF:000001">
    <property type="entry name" value="tRNA uridine 5-carboxymethylaminomethyl modification enzyme MnmG"/>
    <property type="match status" value="1"/>
</dbReference>
<organism evidence="14 15">
    <name type="scientific">Pectobacterium zantedeschiae</name>
    <dbReference type="NCBI Taxonomy" id="2034769"/>
    <lineage>
        <taxon>Bacteria</taxon>
        <taxon>Pseudomonadati</taxon>
        <taxon>Pseudomonadota</taxon>
        <taxon>Gammaproteobacteria</taxon>
        <taxon>Enterobacterales</taxon>
        <taxon>Pectobacteriaceae</taxon>
        <taxon>Pectobacterium</taxon>
    </lineage>
</organism>
<comment type="cofactor">
    <cofactor evidence="1 12">
        <name>FAD</name>
        <dbReference type="ChEBI" id="CHEBI:57692"/>
    </cofactor>
</comment>
<dbReference type="FunFam" id="1.10.150.570:FF:000001">
    <property type="entry name" value="tRNA uridine 5-carboxymethylaminomethyl modification enzyme MnmG"/>
    <property type="match status" value="1"/>
</dbReference>
<dbReference type="Pfam" id="PF13932">
    <property type="entry name" value="SAM_GIDA_C"/>
    <property type="match status" value="1"/>
</dbReference>
<dbReference type="InterPro" id="IPR049312">
    <property type="entry name" value="GIDA_C_N"/>
</dbReference>
<dbReference type="PANTHER" id="PTHR11806:SF0">
    <property type="entry name" value="PROTEIN MTO1 HOMOLOG, MITOCHONDRIAL"/>
    <property type="match status" value="1"/>
</dbReference>
<comment type="caution">
    <text evidence="14">The sequence shown here is derived from an EMBL/GenBank/DDBJ whole genome shotgun (WGS) entry which is preliminary data.</text>
</comment>
<feature type="binding site" evidence="12">
    <location>
        <position position="125"/>
    </location>
    <ligand>
        <name>FAD</name>
        <dbReference type="ChEBI" id="CHEBI:57692"/>
    </ligand>
</feature>
<evidence type="ECO:0000256" key="10">
    <source>
        <dbReference type="ARBA" id="ARBA00025948"/>
    </source>
</evidence>
<dbReference type="SUPFAM" id="SSF51905">
    <property type="entry name" value="FAD/NAD(P)-binding domain"/>
    <property type="match status" value="1"/>
</dbReference>
<protein>
    <recommendedName>
        <fullName evidence="4 12">tRNA uridine 5-carboxymethylaminomethyl modification enzyme MnmG</fullName>
    </recommendedName>
    <alternativeName>
        <fullName evidence="11 12">Glucose-inhibited division protein A</fullName>
    </alternativeName>
</protein>
<evidence type="ECO:0000256" key="4">
    <source>
        <dbReference type="ARBA" id="ARBA00020461"/>
    </source>
</evidence>
<keyword evidence="8 12" id="KW-0274">FAD</keyword>
<dbReference type="InterPro" id="IPR026904">
    <property type="entry name" value="MnmG_C"/>
</dbReference>
<keyword evidence="9 12" id="KW-0520">NAD</keyword>
<dbReference type="Gene3D" id="3.50.50.60">
    <property type="entry name" value="FAD/NAD(P)-binding domain"/>
    <property type="match status" value="2"/>
</dbReference>
<gene>
    <name evidence="12 14" type="primary">mnmG</name>
    <name evidence="12" type="synonym">gidA</name>
    <name evidence="14" type="ORF">CLR69_18705</name>
</gene>
<comment type="subunit">
    <text evidence="10 12">Homodimer. Heterotetramer of two MnmE and two MnmG subunits.</text>
</comment>
<feature type="binding site" evidence="12">
    <location>
        <begin position="273"/>
        <end position="287"/>
    </location>
    <ligand>
        <name>NAD(+)</name>
        <dbReference type="ChEBI" id="CHEBI:57540"/>
    </ligand>
</feature>
<reference evidence="14 15" key="1">
    <citation type="journal article" date="2018" name="Syst. Appl. Microbiol.">
        <title>Pectobacterium zantedeschiae sp. nov. a new species of a soft rot pathogen isolated from Calla lily (Zantedeschia spp.).</title>
        <authorList>
            <person name="Waleron M."/>
            <person name="Misztak A."/>
            <person name="Waleron M."/>
            <person name="Franczuk M."/>
            <person name="Jonca J."/>
            <person name="Wielgomas B."/>
            <person name="Mikicinski A."/>
            <person name="Popovic T."/>
            <person name="Waleron K."/>
        </authorList>
    </citation>
    <scope>NUCLEOTIDE SEQUENCE [LARGE SCALE GENOMIC DNA]</scope>
    <source>
        <strain evidence="14 15">9M</strain>
    </source>
</reference>
<dbReference type="GO" id="GO:0002098">
    <property type="term" value="P:tRNA wobble uridine modification"/>
    <property type="evidence" value="ECO:0007669"/>
    <property type="project" value="InterPro"/>
</dbReference>
<dbReference type="EMBL" id="NWTM01000003">
    <property type="protein sequence ID" value="RYC40852.1"/>
    <property type="molecule type" value="Genomic_DNA"/>
</dbReference>
<feature type="domain" description="tRNA uridine 5-carboxymethylaminomethyl modification enzyme C-terminal subdomain" evidence="13">
    <location>
        <begin position="546"/>
        <end position="617"/>
    </location>
</feature>
<evidence type="ECO:0000313" key="14">
    <source>
        <dbReference type="EMBL" id="RYC40852.1"/>
    </source>
</evidence>
<comment type="subcellular location">
    <subcellularLocation>
        <location evidence="12">Cytoplasm</location>
    </subcellularLocation>
</comment>
<dbReference type="GO" id="GO:0050660">
    <property type="term" value="F:flavin adenine dinucleotide binding"/>
    <property type="evidence" value="ECO:0007669"/>
    <property type="project" value="UniProtKB-UniRule"/>
</dbReference>
<dbReference type="GO" id="GO:0030488">
    <property type="term" value="P:tRNA methylation"/>
    <property type="evidence" value="ECO:0007669"/>
    <property type="project" value="TreeGrafter"/>
</dbReference>
<dbReference type="FunFam" id="3.50.50.60:FF:000010">
    <property type="entry name" value="tRNA uridine 5-carboxymethylaminomethyl modification enzyme MnmG"/>
    <property type="match status" value="1"/>
</dbReference>
<dbReference type="InterPro" id="IPR040131">
    <property type="entry name" value="MnmG_N"/>
</dbReference>
<dbReference type="Pfam" id="PF01134">
    <property type="entry name" value="GIDA"/>
    <property type="match status" value="1"/>
</dbReference>
<dbReference type="OrthoDB" id="9815560at2"/>
<evidence type="ECO:0000256" key="12">
    <source>
        <dbReference type="HAMAP-Rule" id="MF_00129"/>
    </source>
</evidence>
<sequence>MFYPDPFDVIVIGGGHAGTEAAMASARMGQQTLLLTHNIDTLGQMSCNPAIGGIGKGHLVKEIDAMGGLMARAVDQAGIQFRILNSSKGPAVRATRAQADRVLYRQAVRTALENQPNLMIFQQAVDDLIVENDRVVGAVTQMGLKFRAKAVVLTVGTFLDGKIHIGLDNYSGGRAGDPPSIPLARRLRELPLRVNRLKTGTPPRIDARTIDFSVLAQQHGDNPMPVFSFLGNASQHPAQMPCYITHTNEKTHDVIRNNLDRSPMYAGIIEGIGPRYCPSIEDKVMRFADRNTHQIFLEPEGLTSNEIYPNGISTSLPFDVQWQIVRSMEGMENARIVRPGYAIEYDFFDPRDLKPTLENKFVHGLFFAGQINGTTGYEEAAAQGMLAGLNAARLAADKEGWSPRRDQAYLGVLVDDLCTLGTKEPYRMFTSRAEYRLMLREDNADLRLTEMGRELGMVDDHRWARFNEKLESIEKERQRLRDIHVHPQSEQLDQVNSLLKTPLSREANGEELLRRPEVDYVQLTALPLFAPGLTDEQAAEQVEIQVKYEGYIARQQDEIEKQLRNENALLPADLDYKQVSGLSNEVIAKLNDHKPSSIGQASRISGITPAAISILLIWLKKQGLLRRSA</sequence>
<keyword evidence="5 12" id="KW-0963">Cytoplasm</keyword>
<evidence type="ECO:0000256" key="11">
    <source>
        <dbReference type="ARBA" id="ARBA00031800"/>
    </source>
</evidence>
<dbReference type="InterPro" id="IPR044920">
    <property type="entry name" value="MnmG_C_subdom_sf"/>
</dbReference>
<keyword evidence="7 12" id="KW-0819">tRNA processing</keyword>
<dbReference type="GO" id="GO:0005829">
    <property type="term" value="C:cytosol"/>
    <property type="evidence" value="ECO:0007669"/>
    <property type="project" value="TreeGrafter"/>
</dbReference>
<feature type="binding site" evidence="12">
    <location>
        <begin position="13"/>
        <end position="18"/>
    </location>
    <ligand>
        <name>FAD</name>
        <dbReference type="ChEBI" id="CHEBI:57692"/>
    </ligand>
</feature>